<dbReference type="EMBL" id="CM018049">
    <property type="protein sequence ID" value="KAA8519712.1"/>
    <property type="molecule type" value="Genomic_DNA"/>
</dbReference>
<keyword evidence="2" id="KW-0472">Membrane</keyword>
<protein>
    <submittedName>
        <fullName evidence="3">Uncharacterized protein</fullName>
    </submittedName>
</protein>
<keyword evidence="4" id="KW-1185">Reference proteome</keyword>
<dbReference type="Proteomes" id="UP000325577">
    <property type="component" value="Linkage Group LG6"/>
</dbReference>
<name>A0A5J4ZQJ8_9ASTE</name>
<sequence>MGRGTTLAYFKYLSGALYATSIIVTSILNVVDAFPAKEKGGESKSNTGEDEETARPGIIECKARSGTIRDT</sequence>
<keyword evidence="2" id="KW-0812">Transmembrane</keyword>
<feature type="transmembrane region" description="Helical" evidence="2">
    <location>
        <begin position="12"/>
        <end position="31"/>
    </location>
</feature>
<reference evidence="3 4" key="1">
    <citation type="submission" date="2019-09" db="EMBL/GenBank/DDBJ databases">
        <title>A chromosome-level genome assembly of the Chinese tupelo Nyssa sinensis.</title>
        <authorList>
            <person name="Yang X."/>
            <person name="Kang M."/>
            <person name="Yang Y."/>
            <person name="Xiong H."/>
            <person name="Wang M."/>
            <person name="Zhang Z."/>
            <person name="Wang Z."/>
            <person name="Wu H."/>
            <person name="Ma T."/>
            <person name="Liu J."/>
            <person name="Xi Z."/>
        </authorList>
    </citation>
    <scope>NUCLEOTIDE SEQUENCE [LARGE SCALE GENOMIC DNA]</scope>
    <source>
        <strain evidence="3">J267</strain>
        <tissue evidence="3">Leaf</tissue>
    </source>
</reference>
<organism evidence="3 4">
    <name type="scientific">Nyssa sinensis</name>
    <dbReference type="NCBI Taxonomy" id="561372"/>
    <lineage>
        <taxon>Eukaryota</taxon>
        <taxon>Viridiplantae</taxon>
        <taxon>Streptophyta</taxon>
        <taxon>Embryophyta</taxon>
        <taxon>Tracheophyta</taxon>
        <taxon>Spermatophyta</taxon>
        <taxon>Magnoliopsida</taxon>
        <taxon>eudicotyledons</taxon>
        <taxon>Gunneridae</taxon>
        <taxon>Pentapetalae</taxon>
        <taxon>asterids</taxon>
        <taxon>Cornales</taxon>
        <taxon>Nyssaceae</taxon>
        <taxon>Nyssa</taxon>
    </lineage>
</organism>
<gene>
    <name evidence="3" type="ORF">F0562_013968</name>
</gene>
<feature type="compositionally biased region" description="Basic and acidic residues" evidence="1">
    <location>
        <begin position="61"/>
        <end position="71"/>
    </location>
</feature>
<dbReference type="AlphaFoldDB" id="A0A5J4ZQJ8"/>
<proteinExistence type="predicted"/>
<evidence type="ECO:0000256" key="2">
    <source>
        <dbReference type="SAM" id="Phobius"/>
    </source>
</evidence>
<evidence type="ECO:0000313" key="3">
    <source>
        <dbReference type="EMBL" id="KAA8519712.1"/>
    </source>
</evidence>
<evidence type="ECO:0000313" key="4">
    <source>
        <dbReference type="Proteomes" id="UP000325577"/>
    </source>
</evidence>
<evidence type="ECO:0000256" key="1">
    <source>
        <dbReference type="SAM" id="MobiDB-lite"/>
    </source>
</evidence>
<keyword evidence="2" id="KW-1133">Transmembrane helix</keyword>
<feature type="region of interest" description="Disordered" evidence="1">
    <location>
        <begin position="37"/>
        <end position="71"/>
    </location>
</feature>
<accession>A0A5J4ZQJ8</accession>